<name>A0ABU3CQX6_9FLAO</name>
<keyword evidence="1" id="KW-0732">Signal</keyword>
<keyword evidence="3" id="KW-1185">Reference proteome</keyword>
<feature type="signal peptide" evidence="1">
    <location>
        <begin position="1"/>
        <end position="19"/>
    </location>
</feature>
<dbReference type="EMBL" id="JAVRHP010000003">
    <property type="protein sequence ID" value="MDT0648716.1"/>
    <property type="molecule type" value="Genomic_DNA"/>
</dbReference>
<dbReference type="SUPFAM" id="SSF49464">
    <property type="entry name" value="Carboxypeptidase regulatory domain-like"/>
    <property type="match status" value="1"/>
</dbReference>
<sequence length="265" mass="29381">MLKPCLALILLLLPFLNFAQESIQLKGKITNDSLEGSFINIINTTTNTGTINSASGEFEIRVRLNDTLQFSSIQYEKLEVAITPIIMEAEYLKVLLVPGISELDEVKISNIDLTGNLNRDIGNMDAYSISQFGIPNANRETLSAAERRLQAATSTSVSTSLLGGGAGGAVGLDPLFNAISGRTKKLKKIVANEKLQQMVEKGVDAFSTRFFVEELKIPEDKIINFVYYCAENHQLKYLLKDEKRLDLLEFYMKYAPVFLGLKASE</sequence>
<feature type="chain" id="PRO_5047061332" description="CarboxypepD_reg-like domain-containing protein" evidence="1">
    <location>
        <begin position="20"/>
        <end position="265"/>
    </location>
</feature>
<dbReference type="RefSeq" id="WP_311482894.1">
    <property type="nucleotide sequence ID" value="NZ_JAVRHP010000003.1"/>
</dbReference>
<reference evidence="2 3" key="1">
    <citation type="submission" date="2023-09" db="EMBL/GenBank/DDBJ databases">
        <authorList>
            <person name="Rey-Velasco X."/>
        </authorList>
    </citation>
    <scope>NUCLEOTIDE SEQUENCE [LARGE SCALE GENOMIC DNA]</scope>
    <source>
        <strain evidence="2 3">F297</strain>
    </source>
</reference>
<protein>
    <recommendedName>
        <fullName evidence="4">CarboxypepD_reg-like domain-containing protein</fullName>
    </recommendedName>
</protein>
<evidence type="ECO:0000313" key="3">
    <source>
        <dbReference type="Proteomes" id="UP001248819"/>
    </source>
</evidence>
<evidence type="ECO:0000256" key="1">
    <source>
        <dbReference type="SAM" id="SignalP"/>
    </source>
</evidence>
<proteinExistence type="predicted"/>
<gene>
    <name evidence="2" type="ORF">RM529_01085</name>
</gene>
<dbReference type="Proteomes" id="UP001248819">
    <property type="component" value="Unassembled WGS sequence"/>
</dbReference>
<evidence type="ECO:0008006" key="4">
    <source>
        <dbReference type="Google" id="ProtNLM"/>
    </source>
</evidence>
<evidence type="ECO:0000313" key="2">
    <source>
        <dbReference type="EMBL" id="MDT0648716.1"/>
    </source>
</evidence>
<dbReference type="InterPro" id="IPR008969">
    <property type="entry name" value="CarboxyPept-like_regulatory"/>
</dbReference>
<comment type="caution">
    <text evidence="2">The sequence shown here is derived from an EMBL/GenBank/DDBJ whole genome shotgun (WGS) entry which is preliminary data.</text>
</comment>
<accession>A0ABU3CQX6</accession>
<organism evidence="2 3">
    <name type="scientific">Autumnicola edwardsiae</name>
    <dbReference type="NCBI Taxonomy" id="3075594"/>
    <lineage>
        <taxon>Bacteria</taxon>
        <taxon>Pseudomonadati</taxon>
        <taxon>Bacteroidota</taxon>
        <taxon>Flavobacteriia</taxon>
        <taxon>Flavobacteriales</taxon>
        <taxon>Flavobacteriaceae</taxon>
        <taxon>Autumnicola</taxon>
    </lineage>
</organism>